<keyword evidence="3" id="KW-1185">Reference proteome</keyword>
<dbReference type="Proteomes" id="UP000569329">
    <property type="component" value="Unassembled WGS sequence"/>
</dbReference>
<sequence length="97" mass="10561">MAASSSEKRRRHELCAGDCASTVAEEYLDGACVVERGTASDGSIPLGPAAARLAERHAQHYGIPVAHYLERKVERSRSSASYQPDGYEQGHPLSNYR</sequence>
<dbReference type="EMBL" id="JACGWZ010000010">
    <property type="protein sequence ID" value="MBA8827769.1"/>
    <property type="molecule type" value="Genomic_DNA"/>
</dbReference>
<dbReference type="AlphaFoldDB" id="A0A839E4J1"/>
<accession>A0A839E4J1</accession>
<protein>
    <submittedName>
        <fullName evidence="2">Uncharacterized protein</fullName>
    </submittedName>
</protein>
<evidence type="ECO:0000256" key="1">
    <source>
        <dbReference type="SAM" id="MobiDB-lite"/>
    </source>
</evidence>
<name>A0A839E4J1_9PSEU</name>
<proteinExistence type="predicted"/>
<reference evidence="2 3" key="1">
    <citation type="submission" date="2020-07" db="EMBL/GenBank/DDBJ databases">
        <title>Sequencing the genomes of 1000 actinobacteria strains.</title>
        <authorList>
            <person name="Klenk H.-P."/>
        </authorList>
    </citation>
    <scope>NUCLEOTIDE SEQUENCE [LARGE SCALE GENOMIC DNA]</scope>
    <source>
        <strain evidence="2 3">DSM 45975</strain>
    </source>
</reference>
<organism evidence="2 3">
    <name type="scientific">Halosaccharopolyspora lacisalsi</name>
    <dbReference type="NCBI Taxonomy" id="1000566"/>
    <lineage>
        <taxon>Bacteria</taxon>
        <taxon>Bacillati</taxon>
        <taxon>Actinomycetota</taxon>
        <taxon>Actinomycetes</taxon>
        <taxon>Pseudonocardiales</taxon>
        <taxon>Pseudonocardiaceae</taxon>
        <taxon>Halosaccharopolyspora</taxon>
    </lineage>
</organism>
<evidence type="ECO:0000313" key="2">
    <source>
        <dbReference type="EMBL" id="MBA8827769.1"/>
    </source>
</evidence>
<feature type="region of interest" description="Disordered" evidence="1">
    <location>
        <begin position="74"/>
        <end position="97"/>
    </location>
</feature>
<comment type="caution">
    <text evidence="2">The sequence shown here is derived from an EMBL/GenBank/DDBJ whole genome shotgun (WGS) entry which is preliminary data.</text>
</comment>
<gene>
    <name evidence="2" type="ORF">FHX42_005176</name>
</gene>
<evidence type="ECO:0000313" key="3">
    <source>
        <dbReference type="Proteomes" id="UP000569329"/>
    </source>
</evidence>